<evidence type="ECO:0000259" key="2">
    <source>
        <dbReference type="Pfam" id="PF00857"/>
    </source>
</evidence>
<reference evidence="3 4" key="1">
    <citation type="submission" date="2020-08" db="EMBL/GenBank/DDBJ databases">
        <title>Genomic Encyclopedia of Type Strains, Phase IV (KMG-IV): sequencing the most valuable type-strain genomes for metagenomic binning, comparative biology and taxonomic classification.</title>
        <authorList>
            <person name="Goeker M."/>
        </authorList>
    </citation>
    <scope>NUCLEOTIDE SEQUENCE [LARGE SCALE GENOMIC DNA]</scope>
    <source>
        <strain evidence="3 4">DSM 25895</strain>
    </source>
</reference>
<dbReference type="Pfam" id="PF00857">
    <property type="entry name" value="Isochorismatase"/>
    <property type="match status" value="1"/>
</dbReference>
<dbReference type="EMBL" id="JACIJE010000003">
    <property type="protein sequence ID" value="MBB5689374.1"/>
    <property type="molecule type" value="Genomic_DNA"/>
</dbReference>
<keyword evidence="4" id="KW-1185">Reference proteome</keyword>
<gene>
    <name evidence="3" type="ORF">FHS88_001499</name>
</gene>
<evidence type="ECO:0000256" key="1">
    <source>
        <dbReference type="ARBA" id="ARBA00022801"/>
    </source>
</evidence>
<dbReference type="Proteomes" id="UP000562254">
    <property type="component" value="Unassembled WGS sequence"/>
</dbReference>
<comment type="caution">
    <text evidence="3">The sequence shown here is derived from an EMBL/GenBank/DDBJ whole genome shotgun (WGS) entry which is preliminary data.</text>
</comment>
<evidence type="ECO:0000313" key="4">
    <source>
        <dbReference type="Proteomes" id="UP000562254"/>
    </source>
</evidence>
<dbReference type="SUPFAM" id="SSF52499">
    <property type="entry name" value="Isochorismatase-like hydrolases"/>
    <property type="match status" value="1"/>
</dbReference>
<sequence length="210" mass="22308">MSGHPEADIYHRQGMGNRAGLGQAPALVIVDFVVGFADPAHFGGGNIAPAIAQTVHLLAFARRHGWPVAHTRVVYAEDGSDAGVFTLKAPSLRKLTETSPLSQIVPELAPLPGELVVRKQGASGFFETNLAGWLAFRRVDTVAVAGCTTSGCVRATVVDAMQHNLRTICVTDCVGDRAIGPHEANLFDIGQKYADLMTRAELEAAWRAPG</sequence>
<dbReference type="PANTHER" id="PTHR43540:SF1">
    <property type="entry name" value="ISOCHORISMATASE HYDROLASE"/>
    <property type="match status" value="1"/>
</dbReference>
<dbReference type="InterPro" id="IPR050272">
    <property type="entry name" value="Isochorismatase-like_hydrls"/>
</dbReference>
<dbReference type="InterPro" id="IPR036380">
    <property type="entry name" value="Isochorismatase-like_sf"/>
</dbReference>
<feature type="domain" description="Isochorismatase-like" evidence="2">
    <location>
        <begin position="26"/>
        <end position="201"/>
    </location>
</feature>
<protein>
    <submittedName>
        <fullName evidence="3">Maleamate amidohydrolase</fullName>
        <ecNumber evidence="3">3.5.1.107</ecNumber>
    </submittedName>
</protein>
<accession>A0A840Y660</accession>
<dbReference type="GO" id="GO:0016787">
    <property type="term" value="F:hydrolase activity"/>
    <property type="evidence" value="ECO:0007669"/>
    <property type="project" value="UniProtKB-KW"/>
</dbReference>
<evidence type="ECO:0000313" key="3">
    <source>
        <dbReference type="EMBL" id="MBB5689374.1"/>
    </source>
</evidence>
<dbReference type="Gene3D" id="3.40.50.850">
    <property type="entry name" value="Isochorismatase-like"/>
    <property type="match status" value="1"/>
</dbReference>
<keyword evidence="1 3" id="KW-0378">Hydrolase</keyword>
<dbReference type="AlphaFoldDB" id="A0A840Y660"/>
<dbReference type="InterPro" id="IPR000868">
    <property type="entry name" value="Isochorismatase-like_dom"/>
</dbReference>
<organism evidence="3 4">
    <name type="scientific">Neoroseomonas alkaliterrae</name>
    <dbReference type="NCBI Taxonomy" id="1452450"/>
    <lineage>
        <taxon>Bacteria</taxon>
        <taxon>Pseudomonadati</taxon>
        <taxon>Pseudomonadota</taxon>
        <taxon>Alphaproteobacteria</taxon>
        <taxon>Acetobacterales</taxon>
        <taxon>Acetobacteraceae</taxon>
        <taxon>Neoroseomonas</taxon>
    </lineage>
</organism>
<name>A0A840Y660_9PROT</name>
<dbReference type="RefSeq" id="WP_184483112.1">
    <property type="nucleotide sequence ID" value="NZ_JAAEDJ010000052.1"/>
</dbReference>
<proteinExistence type="predicted"/>
<dbReference type="EC" id="3.5.1.107" evidence="3"/>
<dbReference type="PANTHER" id="PTHR43540">
    <property type="entry name" value="PEROXYUREIDOACRYLATE/UREIDOACRYLATE AMIDOHYDROLASE-RELATED"/>
    <property type="match status" value="1"/>
</dbReference>